<dbReference type="EMBL" id="SSMQ01000001">
    <property type="protein sequence ID" value="TKD13197.1"/>
    <property type="molecule type" value="Genomic_DNA"/>
</dbReference>
<evidence type="ECO:0008006" key="5">
    <source>
        <dbReference type="Google" id="ProtNLM"/>
    </source>
</evidence>
<dbReference type="OrthoDB" id="5518192at2"/>
<keyword evidence="4" id="KW-1185">Reference proteome</keyword>
<evidence type="ECO:0000256" key="2">
    <source>
        <dbReference type="SAM" id="SignalP"/>
    </source>
</evidence>
<dbReference type="AlphaFoldDB" id="A0A4U1JKS6"/>
<dbReference type="Proteomes" id="UP000309215">
    <property type="component" value="Unassembled WGS sequence"/>
</dbReference>
<comment type="caution">
    <text evidence="3">The sequence shown here is derived from an EMBL/GenBank/DDBJ whole genome shotgun (WGS) entry which is preliminary data.</text>
</comment>
<evidence type="ECO:0000256" key="1">
    <source>
        <dbReference type="SAM" id="MobiDB-lite"/>
    </source>
</evidence>
<evidence type="ECO:0000313" key="4">
    <source>
        <dbReference type="Proteomes" id="UP000309215"/>
    </source>
</evidence>
<keyword evidence="2" id="KW-0732">Signal</keyword>
<proteinExistence type="predicted"/>
<reference evidence="3 4" key="1">
    <citation type="submission" date="2019-04" db="EMBL/GenBank/DDBJ databases">
        <authorList>
            <person name="Li Y."/>
            <person name="Wang J."/>
        </authorList>
    </citation>
    <scope>NUCLEOTIDE SEQUENCE [LARGE SCALE GENOMIC DNA]</scope>
    <source>
        <strain evidence="3 4">DSM 14668</strain>
    </source>
</reference>
<feature type="region of interest" description="Disordered" evidence="1">
    <location>
        <begin position="27"/>
        <end position="69"/>
    </location>
</feature>
<sequence>MAKVVSPKKVAALSVALTCTILSWASPSNAQQGPRGGRSTTEAQAEAKKEEAGIRTLGTSGMEDQNDPTLREVTSERRSSFTFGLAIGASLGSASGFPNDPTKIGLLRYYTDTGIGAGFSARAWAGAALRDFLTFGLTFGAIGLDAGDKVFFSGMVGFHTEIFPLYTLGGSLRDLGLMAETGVGTAIVTPADDQDTLLVDGGLTSALGLGVFYEGFRFGSKLGMGPYLAYDYMYGNSIRGGAFVLGWRTTLYPRHK</sequence>
<accession>A0A4U1JKS6</accession>
<protein>
    <recommendedName>
        <fullName evidence="5">Outer membrane protein beta-barrel domain-containing protein</fullName>
    </recommendedName>
</protein>
<evidence type="ECO:0000313" key="3">
    <source>
        <dbReference type="EMBL" id="TKD13197.1"/>
    </source>
</evidence>
<organism evidence="3 4">
    <name type="scientific">Polyangium fumosum</name>
    <dbReference type="NCBI Taxonomy" id="889272"/>
    <lineage>
        <taxon>Bacteria</taxon>
        <taxon>Pseudomonadati</taxon>
        <taxon>Myxococcota</taxon>
        <taxon>Polyangia</taxon>
        <taxon>Polyangiales</taxon>
        <taxon>Polyangiaceae</taxon>
        <taxon>Polyangium</taxon>
    </lineage>
</organism>
<dbReference type="RefSeq" id="WP_136927013.1">
    <property type="nucleotide sequence ID" value="NZ_SSMQ01000001.1"/>
</dbReference>
<name>A0A4U1JKS6_9BACT</name>
<gene>
    <name evidence="3" type="ORF">E8A74_01175</name>
</gene>
<feature type="signal peptide" evidence="2">
    <location>
        <begin position="1"/>
        <end position="30"/>
    </location>
</feature>
<feature type="chain" id="PRO_5020375018" description="Outer membrane protein beta-barrel domain-containing protein" evidence="2">
    <location>
        <begin position="31"/>
        <end position="256"/>
    </location>
</feature>